<dbReference type="PANTHER" id="PTHR30055">
    <property type="entry name" value="HTH-TYPE TRANSCRIPTIONAL REGULATOR RUTR"/>
    <property type="match status" value="1"/>
</dbReference>
<proteinExistence type="predicted"/>
<dbReference type="InterPro" id="IPR001647">
    <property type="entry name" value="HTH_TetR"/>
</dbReference>
<evidence type="ECO:0000313" key="9">
    <source>
        <dbReference type="Proteomes" id="UP000290517"/>
    </source>
</evidence>
<dbReference type="EMBL" id="SDJQ01000023">
    <property type="protein sequence ID" value="RXR31700.1"/>
    <property type="molecule type" value="Genomic_DNA"/>
</dbReference>
<name>A0A4Q1KQB4_9CELL</name>
<comment type="caution">
    <text evidence="7">The sequence shown here is derived from an EMBL/GenBank/DDBJ whole genome shotgun (WGS) entry which is preliminary data.</text>
</comment>
<dbReference type="RefSeq" id="WP_051703253.1">
    <property type="nucleotide sequence ID" value="NZ_JOFV01000020.1"/>
</dbReference>
<dbReference type="Proteomes" id="UP000289805">
    <property type="component" value="Unassembled WGS sequence"/>
</dbReference>
<sequence>MSLREALVVAATELLDEGGAENVTLREVGRRTGVSRTAPYVHFASKSALLATIAARELQELVLQVEALPLEGRTSTDVLRGAMLHYVRWARERPERFHLVFGRWPEESEELRQAAARANELLVDLVHRSQAEGALPPGDLWNTAAAIRAFAHGVAVLDQAGHLLGADRRPLDAVTLVESYLALVPEQVFGCAKVRS</sequence>
<dbReference type="Pfam" id="PF00440">
    <property type="entry name" value="TetR_N"/>
    <property type="match status" value="1"/>
</dbReference>
<feature type="DNA-binding region" description="H-T-H motif" evidence="4">
    <location>
        <begin position="24"/>
        <end position="43"/>
    </location>
</feature>
<evidence type="ECO:0000313" key="8">
    <source>
        <dbReference type="Proteomes" id="UP000289805"/>
    </source>
</evidence>
<dbReference type="AlphaFoldDB" id="A0A4Q1KQB4"/>
<dbReference type="SUPFAM" id="SSF48498">
    <property type="entry name" value="Tetracyclin repressor-like, C-terminal domain"/>
    <property type="match status" value="1"/>
</dbReference>
<evidence type="ECO:0000256" key="4">
    <source>
        <dbReference type="PROSITE-ProRule" id="PRU00335"/>
    </source>
</evidence>
<dbReference type="InterPro" id="IPR036271">
    <property type="entry name" value="Tet_transcr_reg_TetR-rel_C_sf"/>
</dbReference>
<dbReference type="Pfam" id="PF13305">
    <property type="entry name" value="TetR_C_33"/>
    <property type="match status" value="1"/>
</dbReference>
<dbReference type="Gene3D" id="1.10.357.10">
    <property type="entry name" value="Tetracycline Repressor, domain 2"/>
    <property type="match status" value="1"/>
</dbReference>
<dbReference type="GO" id="GO:0000976">
    <property type="term" value="F:transcription cis-regulatory region binding"/>
    <property type="evidence" value="ECO:0007669"/>
    <property type="project" value="TreeGrafter"/>
</dbReference>
<keyword evidence="3" id="KW-0804">Transcription</keyword>
<accession>A0A4Q1KQB4</accession>
<dbReference type="OrthoDB" id="7505659at2"/>
<keyword evidence="2 4" id="KW-0238">DNA-binding</keyword>
<dbReference type="PROSITE" id="PS50977">
    <property type="entry name" value="HTH_TETR_2"/>
    <property type="match status" value="1"/>
</dbReference>
<dbReference type="PRINTS" id="PR00455">
    <property type="entry name" value="HTHTETR"/>
</dbReference>
<protein>
    <submittedName>
        <fullName evidence="7">TetR/AcrR family transcriptional regulator</fullName>
    </submittedName>
</protein>
<evidence type="ECO:0000259" key="5">
    <source>
        <dbReference type="PROSITE" id="PS50977"/>
    </source>
</evidence>
<evidence type="ECO:0000256" key="1">
    <source>
        <dbReference type="ARBA" id="ARBA00023015"/>
    </source>
</evidence>
<evidence type="ECO:0000256" key="2">
    <source>
        <dbReference type="ARBA" id="ARBA00023125"/>
    </source>
</evidence>
<keyword evidence="9" id="KW-1185">Reference proteome</keyword>
<organism evidence="7 8">
    <name type="scientific">Oerskovia turbata</name>
    <dbReference type="NCBI Taxonomy" id="1713"/>
    <lineage>
        <taxon>Bacteria</taxon>
        <taxon>Bacillati</taxon>
        <taxon>Actinomycetota</taxon>
        <taxon>Actinomycetes</taxon>
        <taxon>Micrococcales</taxon>
        <taxon>Cellulomonadaceae</taxon>
        <taxon>Oerskovia</taxon>
    </lineage>
</organism>
<feature type="domain" description="HTH tetR-type" evidence="5">
    <location>
        <begin position="1"/>
        <end position="61"/>
    </location>
</feature>
<dbReference type="SUPFAM" id="SSF46689">
    <property type="entry name" value="Homeodomain-like"/>
    <property type="match status" value="1"/>
</dbReference>
<dbReference type="Proteomes" id="UP000290517">
    <property type="component" value="Unassembled WGS sequence"/>
</dbReference>
<evidence type="ECO:0000313" key="7">
    <source>
        <dbReference type="EMBL" id="RXR31700.1"/>
    </source>
</evidence>
<dbReference type="InterPro" id="IPR009057">
    <property type="entry name" value="Homeodomain-like_sf"/>
</dbReference>
<evidence type="ECO:0000256" key="3">
    <source>
        <dbReference type="ARBA" id="ARBA00023163"/>
    </source>
</evidence>
<evidence type="ECO:0000313" key="6">
    <source>
        <dbReference type="EMBL" id="RXR23101.1"/>
    </source>
</evidence>
<dbReference type="InterPro" id="IPR050109">
    <property type="entry name" value="HTH-type_TetR-like_transc_reg"/>
</dbReference>
<dbReference type="EMBL" id="SDJR01000011">
    <property type="protein sequence ID" value="RXR23101.1"/>
    <property type="molecule type" value="Genomic_DNA"/>
</dbReference>
<gene>
    <name evidence="6" type="ORF">EQW73_15260</name>
    <name evidence="7" type="ORF">EQW78_16180</name>
</gene>
<dbReference type="InterPro" id="IPR025996">
    <property type="entry name" value="MT1864/Rv1816-like_C"/>
</dbReference>
<dbReference type="PANTHER" id="PTHR30055:SF234">
    <property type="entry name" value="HTH-TYPE TRANSCRIPTIONAL REGULATOR BETI"/>
    <property type="match status" value="1"/>
</dbReference>
<keyword evidence="1" id="KW-0805">Transcription regulation</keyword>
<reference evidence="8 9" key="1">
    <citation type="submission" date="2019-01" db="EMBL/GenBank/DDBJ databases">
        <title>Oerskovia turbata Genome sequencing and assembly.</title>
        <authorList>
            <person name="Dou T."/>
        </authorList>
    </citation>
    <scope>NUCLEOTIDE SEQUENCE [LARGE SCALE GENOMIC DNA]</scope>
    <source>
        <strain evidence="7 8">JCM12123</strain>
        <strain evidence="6 9">JCM3160</strain>
    </source>
</reference>
<dbReference type="GO" id="GO:0003700">
    <property type="term" value="F:DNA-binding transcription factor activity"/>
    <property type="evidence" value="ECO:0007669"/>
    <property type="project" value="TreeGrafter"/>
</dbReference>